<dbReference type="InterPro" id="IPR016186">
    <property type="entry name" value="C-type_lectin-like/link_sf"/>
</dbReference>
<dbReference type="NCBIfam" id="TIGR04131">
    <property type="entry name" value="Bac_Flav_CTERM"/>
    <property type="match status" value="1"/>
</dbReference>
<dbReference type="Pfam" id="PF19081">
    <property type="entry name" value="Ig_7"/>
    <property type="match status" value="2"/>
</dbReference>
<sequence>MKNINLAIITALYFILSSNHSLASETNKGFNKLPALTAKSYLKKNNRKSFAIDPPKLTAQGDQLYCPQTSIKIVTDITINHDPAENGTQAVYIQISSGYSAGFERLELSNPLLHPSITANWDASTGKLSLLSSTIGVNEVSYDDFTAAIKDVTFTNSSATASGTRTFSITIGQANYLPSTGHYYLYIPNIGVTWTNAKDLAASSTYYGLKGYLATILSADEAKLVGEQASGTGWIGGSDAETEGVWKWVTGPEAGTIFWNGTQNGSTPNFAFWNSGEPNQQGNEDYAHITQPGVGIKGSWNDLSNTGSLIPGDSYQPKGYIVEYGGMPGEPALEIATSTKITIPSASPNTPRPVCNSGSFTLTASGTAGALIRWYDVQIGGSLLATGETFNTAIINSTTTYYVDAGCEINRKPVTATVNATPDIPVVTTPVSRCGTGSVTLEASTNIGSTSWFTSPAGGTALYTGTNFVTPPLSSNTTYYAEASNSGCVNNTRIAVNVLIYTPPAVMDESEILCESQSITIDAGISGMTYLWSNGDTTQSTTVAAAGVYSVEVTSPEPESCTSIKKVTVFEHSVPKIDRIEVDGTSAVIYPVKAQDYFEYSVDGIYFQDSNSFHDIPGGLQTAYIREKNGCGLAVKQFVVLVFPSFFTPNNDSHNDVWEVTGMENYPQAQVTIFDRYGKLIAELSHYKMTWDGTFNQIPLPASDYWYALKIDNSMPVFRGHFTLKR</sequence>
<dbReference type="Gene3D" id="3.10.100.10">
    <property type="entry name" value="Mannose-Binding Protein A, subunit A"/>
    <property type="match status" value="1"/>
</dbReference>
<dbReference type="RefSeq" id="WP_379684877.1">
    <property type="nucleotide sequence ID" value="NZ_JBHLYW010000008.1"/>
</dbReference>
<dbReference type="InterPro" id="IPR026341">
    <property type="entry name" value="T9SS_type_B"/>
</dbReference>
<dbReference type="SUPFAM" id="SSF56436">
    <property type="entry name" value="C-type lectin-like"/>
    <property type="match status" value="1"/>
</dbReference>
<feature type="chain" id="PRO_5047341399" evidence="1">
    <location>
        <begin position="24"/>
        <end position="726"/>
    </location>
</feature>
<dbReference type="Proteomes" id="UP001589734">
    <property type="component" value="Unassembled WGS sequence"/>
</dbReference>
<gene>
    <name evidence="3" type="ORF">ACFFLS_11050</name>
</gene>
<keyword evidence="4" id="KW-1185">Reference proteome</keyword>
<dbReference type="EMBL" id="JBHLYW010000008">
    <property type="protein sequence ID" value="MFC0077577.1"/>
    <property type="molecule type" value="Genomic_DNA"/>
</dbReference>
<proteinExistence type="predicted"/>
<accession>A0ABV6BU57</accession>
<dbReference type="PROSITE" id="PS50041">
    <property type="entry name" value="C_TYPE_LECTIN_2"/>
    <property type="match status" value="1"/>
</dbReference>
<dbReference type="InterPro" id="IPR016187">
    <property type="entry name" value="CTDL_fold"/>
</dbReference>
<reference evidence="3 4" key="1">
    <citation type="submission" date="2024-09" db="EMBL/GenBank/DDBJ databases">
        <authorList>
            <person name="Sun Q."/>
            <person name="Mori K."/>
        </authorList>
    </citation>
    <scope>NUCLEOTIDE SEQUENCE [LARGE SCALE GENOMIC DNA]</scope>
    <source>
        <strain evidence="3 4">CGMCC 1.12926</strain>
    </source>
</reference>
<evidence type="ECO:0000259" key="2">
    <source>
        <dbReference type="PROSITE" id="PS50041"/>
    </source>
</evidence>
<evidence type="ECO:0000313" key="4">
    <source>
        <dbReference type="Proteomes" id="UP001589734"/>
    </source>
</evidence>
<feature type="signal peptide" evidence="1">
    <location>
        <begin position="1"/>
        <end position="23"/>
    </location>
</feature>
<dbReference type="SMART" id="SM00034">
    <property type="entry name" value="CLECT"/>
    <property type="match status" value="1"/>
</dbReference>
<evidence type="ECO:0000313" key="3">
    <source>
        <dbReference type="EMBL" id="MFC0077577.1"/>
    </source>
</evidence>
<dbReference type="InterPro" id="IPR034007">
    <property type="entry name" value="CTLD_bac"/>
</dbReference>
<dbReference type="InterPro" id="IPR001304">
    <property type="entry name" value="C-type_lectin-like"/>
</dbReference>
<evidence type="ECO:0000256" key="1">
    <source>
        <dbReference type="SAM" id="SignalP"/>
    </source>
</evidence>
<keyword evidence="1" id="KW-0732">Signal</keyword>
<comment type="caution">
    <text evidence="3">The sequence shown here is derived from an EMBL/GenBank/DDBJ whole genome shotgun (WGS) entry which is preliminary data.</text>
</comment>
<protein>
    <submittedName>
        <fullName evidence="3">T9SS type B sorting domain-containing protein</fullName>
    </submittedName>
</protein>
<name>A0ABV6BU57_9FLAO</name>
<organism evidence="3 4">
    <name type="scientific">Flavobacterium procerum</name>
    <dbReference type="NCBI Taxonomy" id="1455569"/>
    <lineage>
        <taxon>Bacteria</taxon>
        <taxon>Pseudomonadati</taxon>
        <taxon>Bacteroidota</taxon>
        <taxon>Flavobacteriia</taxon>
        <taxon>Flavobacteriales</taxon>
        <taxon>Flavobacteriaceae</taxon>
        <taxon>Flavobacterium</taxon>
    </lineage>
</organism>
<feature type="domain" description="C-type lectin" evidence="2">
    <location>
        <begin position="179"/>
        <end position="302"/>
    </location>
</feature>
<dbReference type="Pfam" id="PF13585">
    <property type="entry name" value="CHU_C"/>
    <property type="match status" value="1"/>
</dbReference>
<dbReference type="InterPro" id="IPR044023">
    <property type="entry name" value="Ig_7"/>
</dbReference>
<dbReference type="CDD" id="cd03603">
    <property type="entry name" value="CLECT_VCBS"/>
    <property type="match status" value="1"/>
</dbReference>